<protein>
    <submittedName>
        <fullName evidence="3">Uncharacterized protein</fullName>
    </submittedName>
</protein>
<dbReference type="Proteomes" id="UP001229421">
    <property type="component" value="Unassembled WGS sequence"/>
</dbReference>
<accession>A0AAD8P6Z0</accession>
<evidence type="ECO:0000256" key="2">
    <source>
        <dbReference type="SAM" id="MobiDB-lite"/>
    </source>
</evidence>
<evidence type="ECO:0000256" key="1">
    <source>
        <dbReference type="SAM" id="Coils"/>
    </source>
</evidence>
<feature type="region of interest" description="Disordered" evidence="2">
    <location>
        <begin position="88"/>
        <end position="141"/>
    </location>
</feature>
<dbReference type="AlphaFoldDB" id="A0AAD8P6Z0"/>
<evidence type="ECO:0000313" key="4">
    <source>
        <dbReference type="Proteomes" id="UP001229421"/>
    </source>
</evidence>
<reference evidence="3" key="1">
    <citation type="journal article" date="2023" name="bioRxiv">
        <title>Improved chromosome-level genome assembly for marigold (Tagetes erecta).</title>
        <authorList>
            <person name="Jiang F."/>
            <person name="Yuan L."/>
            <person name="Wang S."/>
            <person name="Wang H."/>
            <person name="Xu D."/>
            <person name="Wang A."/>
            <person name="Fan W."/>
        </authorList>
    </citation>
    <scope>NUCLEOTIDE SEQUENCE</scope>
    <source>
        <strain evidence="3">WSJ</strain>
        <tissue evidence="3">Leaf</tissue>
    </source>
</reference>
<dbReference type="EMBL" id="JAUHHV010000001">
    <property type="protein sequence ID" value="KAK1434417.1"/>
    <property type="molecule type" value="Genomic_DNA"/>
</dbReference>
<evidence type="ECO:0000313" key="3">
    <source>
        <dbReference type="EMBL" id="KAK1434417.1"/>
    </source>
</evidence>
<proteinExistence type="predicted"/>
<feature type="coiled-coil region" evidence="1">
    <location>
        <begin position="52"/>
        <end position="83"/>
    </location>
</feature>
<comment type="caution">
    <text evidence="3">The sequence shown here is derived from an EMBL/GenBank/DDBJ whole genome shotgun (WGS) entry which is preliminary data.</text>
</comment>
<sequence>MVLVTLRQCWLSAKFVDLAPLTPDSANRIVSMFEHPAEVKKFVTAALCLDNIKMARQSMETSFDEAEHLEKQIEDLMKELADKPSVLRVYDDDETDDFGSSSSSSSDNGDDDAHGDDHDGSDESDNESNYDSDDFTNELNK</sequence>
<keyword evidence="4" id="KW-1185">Reference proteome</keyword>
<gene>
    <name evidence="3" type="ORF">QVD17_00157</name>
</gene>
<feature type="compositionally biased region" description="Low complexity" evidence="2">
    <location>
        <begin position="98"/>
        <end position="107"/>
    </location>
</feature>
<feature type="compositionally biased region" description="Acidic residues" evidence="2">
    <location>
        <begin position="119"/>
        <end position="141"/>
    </location>
</feature>
<name>A0AAD8P6Z0_TARER</name>
<organism evidence="3 4">
    <name type="scientific">Tagetes erecta</name>
    <name type="common">African marigold</name>
    <dbReference type="NCBI Taxonomy" id="13708"/>
    <lineage>
        <taxon>Eukaryota</taxon>
        <taxon>Viridiplantae</taxon>
        <taxon>Streptophyta</taxon>
        <taxon>Embryophyta</taxon>
        <taxon>Tracheophyta</taxon>
        <taxon>Spermatophyta</taxon>
        <taxon>Magnoliopsida</taxon>
        <taxon>eudicotyledons</taxon>
        <taxon>Gunneridae</taxon>
        <taxon>Pentapetalae</taxon>
        <taxon>asterids</taxon>
        <taxon>campanulids</taxon>
        <taxon>Asterales</taxon>
        <taxon>Asteraceae</taxon>
        <taxon>Asteroideae</taxon>
        <taxon>Heliantheae alliance</taxon>
        <taxon>Tageteae</taxon>
        <taxon>Tagetes</taxon>
    </lineage>
</organism>
<keyword evidence="1" id="KW-0175">Coiled coil</keyword>